<dbReference type="AlphaFoldDB" id="A0A563W1B0"/>
<sequence>MNICENDQSNNILSSLNSALSWEGETTSYGLETADTTSNYEPGLHLIFDENLGREIVDSSQLNQDNNSRKSLVFIDSAVQDSQTLIDNISGATEIVILDEDKDELVQISSHLNEYQQLDAVHIVSHGESGQLSFANSKLNSDTLQQYDSLLENWRSSLDIEADLVLYGCDIASGEKGNSFLQELSQISSADILASADKTGSRGDWELETALGEVEAVSIFNSAIETAYQHTLDFGDITITPGTLPDFGNVDFNDTNFDFSSVAADDLVLFADAGLDFGTLNPDAISQIDFNSIPAEDLSILADAGLRLEPLDSEAISALSLNFHRLPIHSRRN</sequence>
<dbReference type="RefSeq" id="WP_144875856.1">
    <property type="nucleotide sequence ID" value="NZ_LR214342.1"/>
</dbReference>
<proteinExistence type="predicted"/>
<dbReference type="InterPro" id="IPR025592">
    <property type="entry name" value="DUF4347"/>
</dbReference>
<dbReference type="Pfam" id="PF14252">
    <property type="entry name" value="DUF4347"/>
    <property type="match status" value="1"/>
</dbReference>
<evidence type="ECO:0000313" key="2">
    <source>
        <dbReference type="EMBL" id="VEP17446.1"/>
    </source>
</evidence>
<feature type="domain" description="DUF4347" evidence="1">
    <location>
        <begin position="72"/>
        <end position="232"/>
    </location>
</feature>
<dbReference type="Proteomes" id="UP000320055">
    <property type="component" value="Unassembled WGS sequence"/>
</dbReference>
<name>A0A563W1B0_9CYAN</name>
<dbReference type="EMBL" id="CAACVJ010000566">
    <property type="protein sequence ID" value="VEP17446.1"/>
    <property type="molecule type" value="Genomic_DNA"/>
</dbReference>
<accession>A0A563W1B0</accession>
<keyword evidence="3" id="KW-1185">Reference proteome</keyword>
<evidence type="ECO:0000313" key="3">
    <source>
        <dbReference type="Proteomes" id="UP000320055"/>
    </source>
</evidence>
<evidence type="ECO:0000259" key="1">
    <source>
        <dbReference type="Pfam" id="PF14252"/>
    </source>
</evidence>
<dbReference type="OrthoDB" id="468610at2"/>
<organism evidence="2 3">
    <name type="scientific">Hyella patelloides LEGE 07179</name>
    <dbReference type="NCBI Taxonomy" id="945734"/>
    <lineage>
        <taxon>Bacteria</taxon>
        <taxon>Bacillati</taxon>
        <taxon>Cyanobacteriota</taxon>
        <taxon>Cyanophyceae</taxon>
        <taxon>Pleurocapsales</taxon>
        <taxon>Hyellaceae</taxon>
        <taxon>Hyella</taxon>
    </lineage>
</organism>
<reference evidence="2 3" key="1">
    <citation type="submission" date="2019-01" db="EMBL/GenBank/DDBJ databases">
        <authorList>
            <person name="Brito A."/>
        </authorList>
    </citation>
    <scope>NUCLEOTIDE SEQUENCE [LARGE SCALE GENOMIC DNA]</scope>
    <source>
        <strain evidence="2">1</strain>
    </source>
</reference>
<gene>
    <name evidence="2" type="ORF">H1P_6080001</name>
</gene>
<protein>
    <recommendedName>
        <fullName evidence="1">DUF4347 domain-containing protein</fullName>
    </recommendedName>
</protein>